<proteinExistence type="predicted"/>
<sequence>MDRFSFSVRLTPEARGLLRPDEAIVLDWHRLAMCCAGAGEMSLYATGEGAVRGRKGLVRLKGDEPIYAARAIFPHLAGREVSIDARKTLGFRRFYSDLPRDFGLRAVMGHLPEPENAAR</sequence>
<organism evidence="1">
    <name type="scientific">uncultured Rubrobacteraceae bacterium</name>
    <dbReference type="NCBI Taxonomy" id="349277"/>
    <lineage>
        <taxon>Bacteria</taxon>
        <taxon>Bacillati</taxon>
        <taxon>Actinomycetota</taxon>
        <taxon>Rubrobacteria</taxon>
        <taxon>Rubrobacterales</taxon>
        <taxon>Rubrobacteraceae</taxon>
        <taxon>environmental samples</taxon>
    </lineage>
</organism>
<accession>A0A6J4PV65</accession>
<name>A0A6J4PV65_9ACTN</name>
<gene>
    <name evidence="1" type="ORF">AVDCRST_MAG01-01-2392</name>
</gene>
<evidence type="ECO:0000313" key="1">
    <source>
        <dbReference type="EMBL" id="CAA9422669.1"/>
    </source>
</evidence>
<dbReference type="AlphaFoldDB" id="A0A6J4PV65"/>
<protein>
    <submittedName>
        <fullName evidence="1">Uncharacterized protein</fullName>
    </submittedName>
</protein>
<reference evidence="1" key="1">
    <citation type="submission" date="2020-02" db="EMBL/GenBank/DDBJ databases">
        <authorList>
            <person name="Meier V. D."/>
        </authorList>
    </citation>
    <scope>NUCLEOTIDE SEQUENCE</scope>
    <source>
        <strain evidence="1">AVDCRST_MAG01</strain>
    </source>
</reference>
<dbReference type="EMBL" id="CADCUW010000328">
    <property type="protein sequence ID" value="CAA9422669.1"/>
    <property type="molecule type" value="Genomic_DNA"/>
</dbReference>